<dbReference type="InParanoid" id="A0A2J6SEQ1"/>
<name>A0A2J6SEQ1_9HELO</name>
<dbReference type="GeneID" id="36579764"/>
<dbReference type="Proteomes" id="UP000235371">
    <property type="component" value="Unassembled WGS sequence"/>
</dbReference>
<reference evidence="1 2" key="1">
    <citation type="submission" date="2016-04" db="EMBL/GenBank/DDBJ databases">
        <title>A degradative enzymes factory behind the ericoid mycorrhizal symbiosis.</title>
        <authorList>
            <consortium name="DOE Joint Genome Institute"/>
            <person name="Martino E."/>
            <person name="Morin E."/>
            <person name="Grelet G."/>
            <person name="Kuo A."/>
            <person name="Kohler A."/>
            <person name="Daghino S."/>
            <person name="Barry K."/>
            <person name="Choi C."/>
            <person name="Cichocki N."/>
            <person name="Clum A."/>
            <person name="Copeland A."/>
            <person name="Hainaut M."/>
            <person name="Haridas S."/>
            <person name="Labutti K."/>
            <person name="Lindquist E."/>
            <person name="Lipzen A."/>
            <person name="Khouja H.-R."/>
            <person name="Murat C."/>
            <person name="Ohm R."/>
            <person name="Olson A."/>
            <person name="Spatafora J."/>
            <person name="Veneault-Fourrey C."/>
            <person name="Henrissat B."/>
            <person name="Grigoriev I."/>
            <person name="Martin F."/>
            <person name="Perotto S."/>
        </authorList>
    </citation>
    <scope>NUCLEOTIDE SEQUENCE [LARGE SCALE GENOMIC DNA]</scope>
    <source>
        <strain evidence="1 2">E</strain>
    </source>
</reference>
<dbReference type="AlphaFoldDB" id="A0A2J6SEQ1"/>
<sequence length="125" mass="14053">MERPPTGASPRLYWCFHHLHCLSNRYPSDRPRSAHPCRLLQVLALSSLVSFSLKVFNILCVQSVRESPRSVECQYGSSTTCPAALSVSWPCVDVRGLLLVQSQPQSTWDAGHHLDYRRYGVGGLR</sequence>
<evidence type="ECO:0000313" key="2">
    <source>
        <dbReference type="Proteomes" id="UP000235371"/>
    </source>
</evidence>
<accession>A0A2J6SEQ1</accession>
<dbReference type="RefSeq" id="XP_024726145.1">
    <property type="nucleotide sequence ID" value="XM_024871682.1"/>
</dbReference>
<protein>
    <submittedName>
        <fullName evidence="1">Uncharacterized protein</fullName>
    </submittedName>
</protein>
<keyword evidence="2" id="KW-1185">Reference proteome</keyword>
<dbReference type="EMBL" id="KZ613921">
    <property type="protein sequence ID" value="PMD49241.1"/>
    <property type="molecule type" value="Genomic_DNA"/>
</dbReference>
<proteinExistence type="predicted"/>
<organism evidence="1 2">
    <name type="scientific">Hyaloscypha bicolor E</name>
    <dbReference type="NCBI Taxonomy" id="1095630"/>
    <lineage>
        <taxon>Eukaryota</taxon>
        <taxon>Fungi</taxon>
        <taxon>Dikarya</taxon>
        <taxon>Ascomycota</taxon>
        <taxon>Pezizomycotina</taxon>
        <taxon>Leotiomycetes</taxon>
        <taxon>Helotiales</taxon>
        <taxon>Hyaloscyphaceae</taxon>
        <taxon>Hyaloscypha</taxon>
        <taxon>Hyaloscypha bicolor</taxon>
    </lineage>
</organism>
<gene>
    <name evidence="1" type="ORF">K444DRAFT_296156</name>
</gene>
<evidence type="ECO:0000313" key="1">
    <source>
        <dbReference type="EMBL" id="PMD49241.1"/>
    </source>
</evidence>